<organism evidence="2 3">
    <name type="scientific">Psychrobacter pacificensis</name>
    <dbReference type="NCBI Taxonomy" id="112002"/>
    <lineage>
        <taxon>Bacteria</taxon>
        <taxon>Pseudomonadati</taxon>
        <taxon>Pseudomonadota</taxon>
        <taxon>Gammaproteobacteria</taxon>
        <taxon>Moraxellales</taxon>
        <taxon>Moraxellaceae</taxon>
        <taxon>Psychrobacter</taxon>
    </lineage>
</organism>
<keyword evidence="1" id="KW-0472">Membrane</keyword>
<feature type="transmembrane region" description="Helical" evidence="1">
    <location>
        <begin position="103"/>
        <end position="121"/>
    </location>
</feature>
<name>A0ABQ5YWQ5_9GAMM</name>
<comment type="caution">
    <text evidence="2">The sequence shown here is derived from an EMBL/GenBank/DDBJ whole genome shotgun (WGS) entry which is preliminary data.</text>
</comment>
<evidence type="ECO:0000313" key="2">
    <source>
        <dbReference type="EMBL" id="GLR28270.1"/>
    </source>
</evidence>
<sequence>MLISSINIVDDQLYLSKTILLQAFKSVESSYMNFFSYVVLGGFSYAAGWAIRTYVLEKQPKTDQPYNLKHPAILAYLAGFFIVMLIVSWLIGRYILGHVVIDLPFIIVNSLVATFVYSFGLNPEKASYDVPN</sequence>
<evidence type="ECO:0008006" key="4">
    <source>
        <dbReference type="Google" id="ProtNLM"/>
    </source>
</evidence>
<proteinExistence type="predicted"/>
<keyword evidence="1" id="KW-1133">Transmembrane helix</keyword>
<evidence type="ECO:0000256" key="1">
    <source>
        <dbReference type="SAM" id="Phobius"/>
    </source>
</evidence>
<reference evidence="3" key="1">
    <citation type="journal article" date="2019" name="Int. J. Syst. Evol. Microbiol.">
        <title>The Global Catalogue of Microorganisms (GCM) 10K type strain sequencing project: providing services to taxonomists for standard genome sequencing and annotation.</title>
        <authorList>
            <consortium name="The Broad Institute Genomics Platform"/>
            <consortium name="The Broad Institute Genome Sequencing Center for Infectious Disease"/>
            <person name="Wu L."/>
            <person name="Ma J."/>
        </authorList>
    </citation>
    <scope>NUCLEOTIDE SEQUENCE [LARGE SCALE GENOMIC DNA]</scope>
    <source>
        <strain evidence="3">NBRC 103191</strain>
    </source>
</reference>
<keyword evidence="1" id="KW-0812">Transmembrane</keyword>
<feature type="transmembrane region" description="Helical" evidence="1">
    <location>
        <begin position="72"/>
        <end position="91"/>
    </location>
</feature>
<protein>
    <recommendedName>
        <fullName evidence="4">GtrA-like protein</fullName>
    </recommendedName>
</protein>
<feature type="transmembrane region" description="Helical" evidence="1">
    <location>
        <begin position="34"/>
        <end position="51"/>
    </location>
</feature>
<keyword evidence="3" id="KW-1185">Reference proteome</keyword>
<evidence type="ECO:0000313" key="3">
    <source>
        <dbReference type="Proteomes" id="UP001156645"/>
    </source>
</evidence>
<gene>
    <name evidence="2" type="ORF">GCM10007915_05080</name>
</gene>
<accession>A0ABQ5YWQ5</accession>
<dbReference type="Proteomes" id="UP001156645">
    <property type="component" value="Unassembled WGS sequence"/>
</dbReference>
<dbReference type="EMBL" id="BSOK01000009">
    <property type="protein sequence ID" value="GLR28270.1"/>
    <property type="molecule type" value="Genomic_DNA"/>
</dbReference>